<accession>A0A1V0M635</accession>
<reference evidence="2" key="2">
    <citation type="submission" date="2020-01" db="EMBL/GenBank/DDBJ databases">
        <title>Bacteria Cultured from War Wounds Associated with the Conflict in Eastern Ukraine.</title>
        <authorList>
            <person name="Snesrud E."/>
            <person name="Galac M.R."/>
            <person name="Mc Gann P."/>
            <person name="Valentine K."/>
            <person name="Viacheslav K."/>
        </authorList>
    </citation>
    <scope>NUCLEOTIDE SEQUENCE</scope>
    <source>
        <strain evidence="2">VNMU148</strain>
    </source>
</reference>
<organism evidence="1">
    <name type="scientific">Pseudomonas aeruginosa</name>
    <dbReference type="NCBI Taxonomy" id="287"/>
    <lineage>
        <taxon>Bacteria</taxon>
        <taxon>Pseudomonadati</taxon>
        <taxon>Pseudomonadota</taxon>
        <taxon>Gammaproteobacteria</taxon>
        <taxon>Pseudomonadales</taxon>
        <taxon>Pseudomonadaceae</taxon>
        <taxon>Pseudomonas</taxon>
    </lineage>
</organism>
<sequence length="213" mass="24228">MPLSASPAPIPSTSADTLRLTAPRLMRQRRWRDDKRFQMRRIVILKNQDGEIVGYRPTIQQGTKEHRRDYYQTFKITPEVSLSEALRAAMDWRDLTEKKLGIDPGSHSAACSSKPIASISLIVSQSPPYRAHWATNQTADGAPKIRVSIGVRNYQDAYEETVLRLAQREGIPPPEQIPLAPPPRRDQYRRMVKAGLQDIPKPLPARSRQKCRP</sequence>
<keyword evidence="1" id="KW-0614">Plasmid</keyword>
<proteinExistence type="predicted"/>
<evidence type="ECO:0000313" key="1">
    <source>
        <dbReference type="EMBL" id="ARD70353.1"/>
    </source>
</evidence>
<evidence type="ECO:0000313" key="2">
    <source>
        <dbReference type="EMBL" id="MZZ16008.1"/>
    </source>
</evidence>
<dbReference type="Proteomes" id="UP000644192">
    <property type="component" value="Unassembled WGS sequence"/>
</dbReference>
<reference evidence="1" key="1">
    <citation type="submission" date="2017-01" db="EMBL/GenBank/DDBJ databases">
        <title>Complete nucleotide sequence of an IncP-2 blaVIM-2-harboring megaplasmid from Pseudomonas aeruginosa.</title>
        <authorList>
            <person name="Botelho J."/>
            <person name="Grosso F."/>
            <person name="Mabrouk A."/>
            <person name="Peixe L."/>
        </authorList>
    </citation>
    <scope>NUCLEOTIDE SEQUENCE</scope>
    <source>
        <strain evidence="1">FFUP_PS_37</strain>
        <plasmid evidence="1">pJB37</plasmid>
    </source>
</reference>
<geneLocation type="plasmid" evidence="1">
    <name>pJB37</name>
</geneLocation>
<name>A0A1V0M635_PSEAI</name>
<gene>
    <name evidence="2" type="ORF">GUL26_27460</name>
</gene>
<dbReference type="EMBL" id="WXZT01000024">
    <property type="protein sequence ID" value="MZZ16008.1"/>
    <property type="molecule type" value="Genomic_DNA"/>
</dbReference>
<protein>
    <submittedName>
        <fullName evidence="1">Uncharacterized protein</fullName>
    </submittedName>
</protein>
<dbReference type="AlphaFoldDB" id="A0A1V0M635"/>
<dbReference type="EMBL" id="KY494864">
    <property type="protein sequence ID" value="ARD70353.1"/>
    <property type="molecule type" value="Genomic_DNA"/>
</dbReference>